<dbReference type="RefSeq" id="WP_245968915.1">
    <property type="nucleotide sequence ID" value="NZ_CBCRXS010000001.1"/>
</dbReference>
<evidence type="ECO:0000259" key="2">
    <source>
        <dbReference type="Pfam" id="PF10727"/>
    </source>
</evidence>
<dbReference type="Gene3D" id="1.10.1040.20">
    <property type="entry name" value="ProC-like, C-terminal domain"/>
    <property type="match status" value="1"/>
</dbReference>
<reference evidence="4 5" key="1">
    <citation type="submission" date="2018-10" db="EMBL/GenBank/DDBJ databases">
        <title>Sequencing the genomes of 1000 actinobacteria strains.</title>
        <authorList>
            <person name="Klenk H.-P."/>
        </authorList>
    </citation>
    <scope>NUCLEOTIDE SEQUENCE [LARGE SCALE GENOMIC DNA]</scope>
    <source>
        <strain evidence="4 5">DSM 44343</strain>
    </source>
</reference>
<name>A0A495JY97_WILMA</name>
<feature type="domain" description="DUF2520" evidence="3">
    <location>
        <begin position="148"/>
        <end position="277"/>
    </location>
</feature>
<dbReference type="InterPro" id="IPR037108">
    <property type="entry name" value="TM1727-like_C_sf"/>
</dbReference>
<dbReference type="InterPro" id="IPR018931">
    <property type="entry name" value="DUF2520"/>
</dbReference>
<dbReference type="InterPro" id="IPR008927">
    <property type="entry name" value="6-PGluconate_DH-like_C_sf"/>
</dbReference>
<dbReference type="Pfam" id="PF10728">
    <property type="entry name" value="DUF2520"/>
    <property type="match status" value="1"/>
</dbReference>
<dbReference type="Gene3D" id="3.40.50.720">
    <property type="entry name" value="NAD(P)-binding Rossmann-like Domain"/>
    <property type="match status" value="1"/>
</dbReference>
<comment type="caution">
    <text evidence="4">The sequence shown here is derived from an EMBL/GenBank/DDBJ whole genome shotgun (WGS) entry which is preliminary data.</text>
</comment>
<dbReference type="PANTHER" id="PTHR40459:SF1">
    <property type="entry name" value="CONSERVED HYPOTHETICAL ALANINE AND LEUCINE RICH PROTEIN"/>
    <property type="match status" value="1"/>
</dbReference>
<evidence type="ECO:0000313" key="5">
    <source>
        <dbReference type="Proteomes" id="UP000274762"/>
    </source>
</evidence>
<feature type="domain" description="Putative oxidoreductase/dehydrogenase Rossmann-like" evidence="2">
    <location>
        <begin position="11"/>
        <end position="131"/>
    </location>
</feature>
<evidence type="ECO:0000256" key="1">
    <source>
        <dbReference type="SAM" id="MobiDB-lite"/>
    </source>
</evidence>
<accession>A0A495JY97</accession>
<evidence type="ECO:0000313" key="4">
    <source>
        <dbReference type="EMBL" id="RKR94003.1"/>
    </source>
</evidence>
<organism evidence="4 5">
    <name type="scientific">Williamsia marianensis</name>
    <dbReference type="NCBI Taxonomy" id="85044"/>
    <lineage>
        <taxon>Bacteria</taxon>
        <taxon>Bacillati</taxon>
        <taxon>Actinomycetota</taxon>
        <taxon>Actinomycetes</taxon>
        <taxon>Mycobacteriales</taxon>
        <taxon>Nocardiaceae</taxon>
        <taxon>Williamsia</taxon>
    </lineage>
</organism>
<dbReference type="AlphaFoldDB" id="A0A495JY97"/>
<dbReference type="SUPFAM" id="SSF51735">
    <property type="entry name" value="NAD(P)-binding Rossmann-fold domains"/>
    <property type="match status" value="1"/>
</dbReference>
<dbReference type="Proteomes" id="UP000274762">
    <property type="component" value="Unassembled WGS sequence"/>
</dbReference>
<dbReference type="InterPro" id="IPR036291">
    <property type="entry name" value="NAD(P)-bd_dom_sf"/>
</dbReference>
<dbReference type="EMBL" id="RBKV01000001">
    <property type="protein sequence ID" value="RKR94003.1"/>
    <property type="molecule type" value="Genomic_DNA"/>
</dbReference>
<feature type="compositionally biased region" description="Basic and acidic residues" evidence="1">
    <location>
        <begin position="296"/>
        <end position="317"/>
    </location>
</feature>
<dbReference type="PANTHER" id="PTHR40459">
    <property type="entry name" value="CONSERVED HYPOTHETICAL ALANINE AND LEUCINE RICH PROTEIN"/>
    <property type="match status" value="1"/>
</dbReference>
<gene>
    <name evidence="4" type="ORF">DFJ75_0793</name>
</gene>
<sequence length="317" mass="32887">MTSTGITNWPAPARLTVGIVSAGRVGTTIGQALERAEHVVGAVAASSPASRARAAQRLPESEIRAVADVASQCELLVIAVPDDRLASVISDLAESGSVRPGTIVAHTAGAHGVRVLDPLTDVGALPLALHPAMTFIGTEEDTDRIRNCCFGVTAADEVGLAIGQSLVLEMGAEPVRIDEKDRTLYHAALAHGANHLVALVCDAVAALRKVVDGQDVRPERILGPLLTAALDNSLQIGPKALTGPVARGDAAAVARHLQALTAADPGIAEGYRALARRAATYTDPPPDLVELLGDNKSGDDDLGHDSSGNDDRRDEHR</sequence>
<dbReference type="InterPro" id="IPR019665">
    <property type="entry name" value="OxRdtase/DH_put_Rossmann_dom"/>
</dbReference>
<dbReference type="SUPFAM" id="SSF48179">
    <property type="entry name" value="6-phosphogluconate dehydrogenase C-terminal domain-like"/>
    <property type="match status" value="1"/>
</dbReference>
<dbReference type="Pfam" id="PF10727">
    <property type="entry name" value="Rossmann-like"/>
    <property type="match status" value="1"/>
</dbReference>
<feature type="region of interest" description="Disordered" evidence="1">
    <location>
        <begin position="282"/>
        <end position="317"/>
    </location>
</feature>
<proteinExistence type="predicted"/>
<protein>
    <submittedName>
        <fullName evidence="4">Putative short-subunit dehydrogenase-like oxidoreductase (DUF2520 family)</fullName>
    </submittedName>
</protein>
<evidence type="ECO:0000259" key="3">
    <source>
        <dbReference type="Pfam" id="PF10728"/>
    </source>
</evidence>